<evidence type="ECO:0000313" key="2">
    <source>
        <dbReference type="EMBL" id="NOJ80873.1"/>
    </source>
</evidence>
<gene>
    <name evidence="2" type="ORF">HNV28_21525</name>
</gene>
<feature type="signal peptide" evidence="1">
    <location>
        <begin position="1"/>
        <end position="25"/>
    </location>
</feature>
<reference evidence="2 3" key="1">
    <citation type="submission" date="2020-05" db="EMBL/GenBank/DDBJ databases">
        <authorList>
            <person name="Whitworth D."/>
        </authorList>
    </citation>
    <scope>NUCLEOTIDE SEQUENCE [LARGE SCALE GENOMIC DNA]</scope>
    <source>
        <strain evidence="2 3">AM005</strain>
    </source>
</reference>
<accession>A0A7Y4IKB4</accession>
<sequence>MTMTAILLVSLTLGLGAAAPAGARAEVTWPAVAPSTVQLRAPGSAAPPPDVSSLLASRCRQWAASPDNPWALAHGLALDGRDFRTRDGQPAADAIIARYLRRTPPPSHSPAAAQRLFFDSRTANGTPVEPHPALQLKSLLHAGYPVRHRFNASWGPVMVQALVEQLQLDFRPSLVAHPEGAWALDALSLAMEPGATFRTSEGKTVHIDTVMRNALATLEAAQAELSAAMRAGRTQVPKRKQGIYAHPCGGLHYFQAVAGWARHASVRKAWRKRLDAQVDVLLYRLDSEGRQYEAALADAPFAHRLPLLVQMLKFQGHLLETLGRYRDDTRWRPTKAQQQTVERARTALEHTVRRLEAGGAFDAWPALAERQPQLALDLLGDTCHAARGEALWRTPAVSAPAAQAPAR</sequence>
<evidence type="ECO:0000256" key="1">
    <source>
        <dbReference type="SAM" id="SignalP"/>
    </source>
</evidence>
<feature type="chain" id="PRO_5030528698" evidence="1">
    <location>
        <begin position="26"/>
        <end position="407"/>
    </location>
</feature>
<dbReference type="EMBL" id="JABFNT010000069">
    <property type="protein sequence ID" value="NOJ80873.1"/>
    <property type="molecule type" value="Genomic_DNA"/>
</dbReference>
<dbReference type="RefSeq" id="WP_171442989.1">
    <property type="nucleotide sequence ID" value="NZ_JABFNS010000075.1"/>
</dbReference>
<comment type="caution">
    <text evidence="2">The sequence shown here is derived from an EMBL/GenBank/DDBJ whole genome shotgun (WGS) entry which is preliminary data.</text>
</comment>
<protein>
    <submittedName>
        <fullName evidence="2">Uncharacterized protein</fullName>
    </submittedName>
</protein>
<proteinExistence type="predicted"/>
<keyword evidence="1" id="KW-0732">Signal</keyword>
<dbReference type="AlphaFoldDB" id="A0A7Y4IKB4"/>
<dbReference type="Proteomes" id="UP000533080">
    <property type="component" value="Unassembled WGS sequence"/>
</dbReference>
<evidence type="ECO:0000313" key="3">
    <source>
        <dbReference type="Proteomes" id="UP000533080"/>
    </source>
</evidence>
<organism evidence="2 3">
    <name type="scientific">Myxococcus xanthus</name>
    <dbReference type="NCBI Taxonomy" id="34"/>
    <lineage>
        <taxon>Bacteria</taxon>
        <taxon>Pseudomonadati</taxon>
        <taxon>Myxococcota</taxon>
        <taxon>Myxococcia</taxon>
        <taxon>Myxococcales</taxon>
        <taxon>Cystobacterineae</taxon>
        <taxon>Myxococcaceae</taxon>
        <taxon>Myxococcus</taxon>
    </lineage>
</organism>
<name>A0A7Y4IKB4_MYXXA</name>